<proteinExistence type="predicted"/>
<dbReference type="Proteomes" id="UP000270094">
    <property type="component" value="Unassembled WGS sequence"/>
</dbReference>
<evidence type="ECO:0000313" key="2">
    <source>
        <dbReference type="EMBL" id="VDM78689.1"/>
    </source>
</evidence>
<reference evidence="2 3" key="1">
    <citation type="submission" date="2018-11" db="EMBL/GenBank/DDBJ databases">
        <authorList>
            <consortium name="Pathogen Informatics"/>
        </authorList>
    </citation>
    <scope>NUCLEOTIDE SEQUENCE [LARGE SCALE GENOMIC DNA]</scope>
</reference>
<feature type="compositionally biased region" description="Low complexity" evidence="1">
    <location>
        <begin position="1"/>
        <end position="14"/>
    </location>
</feature>
<sequence length="183" mass="19660">MRSSGGLKSAGKSSSKSDKKHPPRRMKAEYEWVKKLLKVQQPGGRYHTPQSKPVSYPWQQSKKSASSHSGGGTYRERSTSSHHGISSTPEVKASPAVGQPSSQTDSSKQQSGGSTISKASESQSKGTSTTASPYLTGSTGRSKSSLEGRSYDSQQSDSDSWSAPEDDSTGSYQTPISRLRNRR</sequence>
<evidence type="ECO:0000256" key="1">
    <source>
        <dbReference type="SAM" id="MobiDB-lite"/>
    </source>
</evidence>
<feature type="compositionally biased region" description="Polar residues" evidence="1">
    <location>
        <begin position="48"/>
        <end position="60"/>
    </location>
</feature>
<organism evidence="2 3">
    <name type="scientific">Strongylus vulgaris</name>
    <name type="common">Blood worm</name>
    <dbReference type="NCBI Taxonomy" id="40348"/>
    <lineage>
        <taxon>Eukaryota</taxon>
        <taxon>Metazoa</taxon>
        <taxon>Ecdysozoa</taxon>
        <taxon>Nematoda</taxon>
        <taxon>Chromadorea</taxon>
        <taxon>Rhabditida</taxon>
        <taxon>Rhabditina</taxon>
        <taxon>Rhabditomorpha</taxon>
        <taxon>Strongyloidea</taxon>
        <taxon>Strongylidae</taxon>
        <taxon>Strongylus</taxon>
    </lineage>
</organism>
<feature type="compositionally biased region" description="Low complexity" evidence="1">
    <location>
        <begin position="151"/>
        <end position="162"/>
    </location>
</feature>
<evidence type="ECO:0000313" key="3">
    <source>
        <dbReference type="Proteomes" id="UP000270094"/>
    </source>
</evidence>
<protein>
    <submittedName>
        <fullName evidence="2">Uncharacterized protein</fullName>
    </submittedName>
</protein>
<dbReference type="AlphaFoldDB" id="A0A3P7JFH2"/>
<gene>
    <name evidence="2" type="ORF">SVUK_LOCUS13687</name>
</gene>
<feature type="compositionally biased region" description="Polar residues" evidence="1">
    <location>
        <begin position="99"/>
        <end position="143"/>
    </location>
</feature>
<dbReference type="EMBL" id="UYYB01102660">
    <property type="protein sequence ID" value="VDM78689.1"/>
    <property type="molecule type" value="Genomic_DNA"/>
</dbReference>
<keyword evidence="3" id="KW-1185">Reference proteome</keyword>
<accession>A0A3P7JFH2</accession>
<dbReference type="OrthoDB" id="5877041at2759"/>
<feature type="region of interest" description="Disordered" evidence="1">
    <location>
        <begin position="1"/>
        <end position="183"/>
    </location>
</feature>
<name>A0A3P7JFH2_STRVU</name>